<dbReference type="PANTHER" id="PTHR30149:SF0">
    <property type="entry name" value="HYDROGENASE MATURATION FACTOR HYPD"/>
    <property type="match status" value="1"/>
</dbReference>
<dbReference type="Gene3D" id="3.40.50.11740">
    <property type="entry name" value="HypD, alpha/beta domain 2"/>
    <property type="match status" value="2"/>
</dbReference>
<dbReference type="GO" id="GO:0070025">
    <property type="term" value="F:carbon monoxide binding"/>
    <property type="evidence" value="ECO:0007669"/>
    <property type="project" value="TreeGrafter"/>
</dbReference>
<evidence type="ECO:0000256" key="1">
    <source>
        <dbReference type="ARBA" id="ARBA00007888"/>
    </source>
</evidence>
<sequence length="414" mass="44334">MKYIDEFRDGELARALAQRIADEADPGRDYRLMEFCGGHTHAIFRYGVQDLMPANLRFVHGPGCPVCVLPMARIDQAIAMALEHEVTLCTYGDLMRVPASERKSLLKAKADGADIRMIYSTQDALAAARSAPERQVVLFAIGFETTTPPTAVAIKAARAEGLENFSVFCNHVLTPAALGTILASAGGGQDPGQGADRGAGAQGEAGVQLDGILGPSHVSTVIGSRPYEFVPSTFGKPVVIAGFEPLDVMQSALMLIRQINEGRREVENQYRRAVTRDGNRKAQALMAEVFAPRETFEWRGLGFLPNSALRIADAYADLDAEQRFPVTPRTSREIKGCECPSVLRGVMEPTDCKLFGTVCTPENPMGACMVSSEGACAAYWSYGRFRAPVAGPAVGASQETASAARASQDSAVGV</sequence>
<evidence type="ECO:0000256" key="2">
    <source>
        <dbReference type="ARBA" id="ARBA00022723"/>
    </source>
</evidence>
<dbReference type="GO" id="GO:0005506">
    <property type="term" value="F:iron ion binding"/>
    <property type="evidence" value="ECO:0007669"/>
    <property type="project" value="TreeGrafter"/>
</dbReference>
<name>A0AAJ0U3S6_9GAMM</name>
<dbReference type="GO" id="GO:0051539">
    <property type="term" value="F:4 iron, 4 sulfur cluster binding"/>
    <property type="evidence" value="ECO:0007669"/>
    <property type="project" value="TreeGrafter"/>
</dbReference>
<dbReference type="AlphaFoldDB" id="A0AAJ0U3S6"/>
<dbReference type="EMBL" id="NRSJ01000014">
    <property type="protein sequence ID" value="MBK1704768.1"/>
    <property type="molecule type" value="Genomic_DNA"/>
</dbReference>
<evidence type="ECO:0000313" key="5">
    <source>
        <dbReference type="Proteomes" id="UP001296776"/>
    </source>
</evidence>
<comment type="caution">
    <text evidence="4">The sequence shown here is derived from an EMBL/GenBank/DDBJ whole genome shotgun (WGS) entry which is preliminary data.</text>
</comment>
<dbReference type="InterPro" id="IPR042243">
    <property type="entry name" value="HypD_1"/>
</dbReference>
<gene>
    <name evidence="4" type="ORF">CKO40_09505</name>
</gene>
<keyword evidence="3" id="KW-0408">Iron</keyword>
<dbReference type="Gene3D" id="6.10.20.100">
    <property type="match status" value="1"/>
</dbReference>
<organism evidence="4 5">
    <name type="scientific">Halochromatium glycolicum</name>
    <dbReference type="NCBI Taxonomy" id="85075"/>
    <lineage>
        <taxon>Bacteria</taxon>
        <taxon>Pseudomonadati</taxon>
        <taxon>Pseudomonadota</taxon>
        <taxon>Gammaproteobacteria</taxon>
        <taxon>Chromatiales</taxon>
        <taxon>Chromatiaceae</taxon>
        <taxon>Halochromatium</taxon>
    </lineage>
</organism>
<dbReference type="InterPro" id="IPR002780">
    <property type="entry name" value="Hyd_form_HypD"/>
</dbReference>
<dbReference type="NCBIfam" id="TIGR00075">
    <property type="entry name" value="hypD"/>
    <property type="match status" value="2"/>
</dbReference>
<dbReference type="PANTHER" id="PTHR30149">
    <property type="entry name" value="HYDROGENASE PROTEIN ASSEMBLY PROTEIN HYPD"/>
    <property type="match status" value="1"/>
</dbReference>
<dbReference type="Proteomes" id="UP001296776">
    <property type="component" value="Unassembled WGS sequence"/>
</dbReference>
<reference evidence="4" key="1">
    <citation type="submission" date="2017-08" db="EMBL/GenBank/DDBJ databases">
        <authorList>
            <person name="Imhoff J.F."/>
            <person name="Rahn T."/>
            <person name="Kuenzel S."/>
            <person name="Neulinger S.C."/>
        </authorList>
    </citation>
    <scope>NUCLEOTIDE SEQUENCE</scope>
    <source>
        <strain evidence="4">DSM 11080</strain>
    </source>
</reference>
<accession>A0AAJ0U3S6</accession>
<dbReference type="GO" id="GO:0051604">
    <property type="term" value="P:protein maturation"/>
    <property type="evidence" value="ECO:0007669"/>
    <property type="project" value="TreeGrafter"/>
</dbReference>
<reference evidence="4" key="2">
    <citation type="journal article" date="2020" name="Microorganisms">
        <title>Osmotic Adaptation and Compatible Solute Biosynthesis of Phototrophic Bacteria as Revealed from Genome Analyses.</title>
        <authorList>
            <person name="Imhoff J.F."/>
            <person name="Rahn T."/>
            <person name="Kunzel S."/>
            <person name="Keller A."/>
            <person name="Neulinger S.C."/>
        </authorList>
    </citation>
    <scope>NUCLEOTIDE SEQUENCE</scope>
    <source>
        <strain evidence="4">DSM 11080</strain>
    </source>
</reference>
<dbReference type="PIRSF" id="PIRSF005622">
    <property type="entry name" value="Hydrgn_mat_hypD"/>
    <property type="match status" value="1"/>
</dbReference>
<keyword evidence="2" id="KW-0479">Metal-binding</keyword>
<dbReference type="RefSeq" id="WP_200345976.1">
    <property type="nucleotide sequence ID" value="NZ_NRSJ01000014.1"/>
</dbReference>
<protein>
    <submittedName>
        <fullName evidence="4">Hydrogenase formation protein HypD</fullName>
    </submittedName>
</protein>
<comment type="similarity">
    <text evidence="1">Belongs to the HypD family.</text>
</comment>
<evidence type="ECO:0000313" key="4">
    <source>
        <dbReference type="EMBL" id="MBK1704768.1"/>
    </source>
</evidence>
<dbReference type="InterPro" id="IPR042244">
    <property type="entry name" value="HypD_2_sf"/>
</dbReference>
<keyword evidence="5" id="KW-1185">Reference proteome</keyword>
<evidence type="ECO:0000256" key="3">
    <source>
        <dbReference type="ARBA" id="ARBA00023004"/>
    </source>
</evidence>
<proteinExistence type="inferred from homology"/>
<dbReference type="Pfam" id="PF01924">
    <property type="entry name" value="HypD"/>
    <property type="match status" value="1"/>
</dbReference>